<comment type="caution">
    <text evidence="1">The sequence shown here is derived from an EMBL/GenBank/DDBJ whole genome shotgun (WGS) entry which is preliminary data.</text>
</comment>
<evidence type="ECO:0000313" key="1">
    <source>
        <dbReference type="EMBL" id="GAA3957355.1"/>
    </source>
</evidence>
<evidence type="ECO:0000313" key="2">
    <source>
        <dbReference type="Proteomes" id="UP001501081"/>
    </source>
</evidence>
<protein>
    <submittedName>
        <fullName evidence="1">Uncharacterized protein</fullName>
    </submittedName>
</protein>
<accession>A0ABP7P2A8</accession>
<gene>
    <name evidence="1" type="ORF">GCM10022246_08930</name>
</gene>
<dbReference type="Proteomes" id="UP001501081">
    <property type="component" value="Unassembled WGS sequence"/>
</dbReference>
<reference evidence="2" key="1">
    <citation type="journal article" date="2019" name="Int. J. Syst. Evol. Microbiol.">
        <title>The Global Catalogue of Microorganisms (GCM) 10K type strain sequencing project: providing services to taxonomists for standard genome sequencing and annotation.</title>
        <authorList>
            <consortium name="The Broad Institute Genomics Platform"/>
            <consortium name="The Broad Institute Genome Sequencing Center for Infectious Disease"/>
            <person name="Wu L."/>
            <person name="Ma J."/>
        </authorList>
    </citation>
    <scope>NUCLEOTIDE SEQUENCE [LARGE SCALE GENOMIC DNA]</scope>
    <source>
        <strain evidence="2">JCM 17338</strain>
    </source>
</reference>
<sequence>MKNMFATLLCHHEYQDVFSTKIIKFSILKYAYFNKYVCLKCGKEKYVPAKEQEFFTL</sequence>
<organism evidence="1 2">
    <name type="scientific">Pedobacter ginsengiterrae</name>
    <dbReference type="NCBI Taxonomy" id="871696"/>
    <lineage>
        <taxon>Bacteria</taxon>
        <taxon>Pseudomonadati</taxon>
        <taxon>Bacteroidota</taxon>
        <taxon>Sphingobacteriia</taxon>
        <taxon>Sphingobacteriales</taxon>
        <taxon>Sphingobacteriaceae</taxon>
        <taxon>Pedobacter</taxon>
    </lineage>
</organism>
<dbReference type="EMBL" id="BAABAK010000003">
    <property type="protein sequence ID" value="GAA3957355.1"/>
    <property type="molecule type" value="Genomic_DNA"/>
</dbReference>
<keyword evidence="2" id="KW-1185">Reference proteome</keyword>
<name>A0ABP7P2A8_9SPHI</name>
<proteinExistence type="predicted"/>